<dbReference type="EMBL" id="AZIM01000461">
    <property type="protein sequence ID" value="ETE70889.1"/>
    <property type="molecule type" value="Genomic_DNA"/>
</dbReference>
<feature type="non-terminal residue" evidence="1">
    <location>
        <position position="1"/>
    </location>
</feature>
<gene>
    <name evidence="1" type="primary">GLI2</name>
    <name evidence="1" type="ORF">L345_03290</name>
</gene>
<comment type="caution">
    <text evidence="1">The sequence shown here is derived from an EMBL/GenBank/DDBJ whole genome shotgun (WGS) entry which is preliminary data.</text>
</comment>
<reference evidence="1 2" key="1">
    <citation type="journal article" date="2013" name="Proc. Natl. Acad. Sci. U.S.A.">
        <title>The king cobra genome reveals dynamic gene evolution and adaptation in the snake venom system.</title>
        <authorList>
            <person name="Vonk F.J."/>
            <person name="Casewell N.R."/>
            <person name="Henkel C.V."/>
            <person name="Heimberg A.M."/>
            <person name="Jansen H.J."/>
            <person name="McCleary R.J."/>
            <person name="Kerkkamp H.M."/>
            <person name="Vos R.A."/>
            <person name="Guerreiro I."/>
            <person name="Calvete J.J."/>
            <person name="Wuster W."/>
            <person name="Woods A.E."/>
            <person name="Logan J.M."/>
            <person name="Harrison R.A."/>
            <person name="Castoe T.A."/>
            <person name="de Koning A.P."/>
            <person name="Pollock D.D."/>
            <person name="Yandell M."/>
            <person name="Calderon D."/>
            <person name="Renjifo C."/>
            <person name="Currier R.B."/>
            <person name="Salgado D."/>
            <person name="Pla D."/>
            <person name="Sanz L."/>
            <person name="Hyder A.S."/>
            <person name="Ribeiro J.M."/>
            <person name="Arntzen J.W."/>
            <person name="van den Thillart G.E."/>
            <person name="Boetzer M."/>
            <person name="Pirovano W."/>
            <person name="Dirks R.P."/>
            <person name="Spaink H.P."/>
            <person name="Duboule D."/>
            <person name="McGlinn E."/>
            <person name="Kini R.M."/>
            <person name="Richardson M.K."/>
        </authorList>
    </citation>
    <scope>NUCLEOTIDE SEQUENCE</scope>
    <source>
        <tissue evidence="1">Blood</tissue>
    </source>
</reference>
<evidence type="ECO:0000313" key="1">
    <source>
        <dbReference type="EMBL" id="ETE70889.1"/>
    </source>
</evidence>
<evidence type="ECO:0000313" key="2">
    <source>
        <dbReference type="Proteomes" id="UP000018936"/>
    </source>
</evidence>
<sequence length="200" mass="21772">MASAKKEEKSVLLEDNGFSEPTKKPVPLAAAATAAVVTQGGTFNLPPKSKQPGHRLLPPLYAPFSASSCPIFDPFRLAEIRMGRKWGAQSKMGRMEAAIGDGDPCNLKKLIVGRPILLTISCFANQGVLKMTRLFAVCCKEANCWEAEAKAGRWSLQTGSDCGSRWRGEGMVLRMKPNLAHAQMDLNVLARHLHGPVMDR</sequence>
<dbReference type="AlphaFoldDB" id="V8P8L2"/>
<organism evidence="1 2">
    <name type="scientific">Ophiophagus hannah</name>
    <name type="common">King cobra</name>
    <name type="synonym">Naja hannah</name>
    <dbReference type="NCBI Taxonomy" id="8665"/>
    <lineage>
        <taxon>Eukaryota</taxon>
        <taxon>Metazoa</taxon>
        <taxon>Chordata</taxon>
        <taxon>Craniata</taxon>
        <taxon>Vertebrata</taxon>
        <taxon>Euteleostomi</taxon>
        <taxon>Lepidosauria</taxon>
        <taxon>Squamata</taxon>
        <taxon>Bifurcata</taxon>
        <taxon>Unidentata</taxon>
        <taxon>Episquamata</taxon>
        <taxon>Toxicofera</taxon>
        <taxon>Serpentes</taxon>
        <taxon>Colubroidea</taxon>
        <taxon>Elapidae</taxon>
        <taxon>Elapinae</taxon>
        <taxon>Ophiophagus</taxon>
    </lineage>
</organism>
<proteinExistence type="predicted"/>
<dbReference type="Proteomes" id="UP000018936">
    <property type="component" value="Unassembled WGS sequence"/>
</dbReference>
<name>V8P8L2_OPHHA</name>
<accession>V8P8L2</accession>
<keyword evidence="2" id="KW-1185">Reference proteome</keyword>
<protein>
    <submittedName>
        <fullName evidence="1">Zinc finger protein GLI2</fullName>
    </submittedName>
</protein>